<keyword evidence="2" id="KW-0808">Transferase</keyword>
<dbReference type="InterPro" id="IPR002201">
    <property type="entry name" value="Glyco_trans_9"/>
</dbReference>
<dbReference type="GO" id="GO:0008713">
    <property type="term" value="F:ADP-heptose-lipopolysaccharide heptosyltransferase activity"/>
    <property type="evidence" value="ECO:0007669"/>
    <property type="project" value="TreeGrafter"/>
</dbReference>
<proteinExistence type="predicted"/>
<keyword evidence="1" id="KW-0328">Glycosyltransferase</keyword>
<evidence type="ECO:0000256" key="1">
    <source>
        <dbReference type="ARBA" id="ARBA00022676"/>
    </source>
</evidence>
<name>A0A2S7T006_9BACT</name>
<dbReference type="Pfam" id="PF01075">
    <property type="entry name" value="Glyco_transf_9"/>
    <property type="match status" value="1"/>
</dbReference>
<protein>
    <recommendedName>
        <fullName evidence="5">ADP-heptose--LPS heptosyltransferase</fullName>
    </recommendedName>
</protein>
<dbReference type="CDD" id="cd03789">
    <property type="entry name" value="GT9_LPS_heptosyltransferase"/>
    <property type="match status" value="1"/>
</dbReference>
<comment type="caution">
    <text evidence="3">The sequence shown here is derived from an EMBL/GenBank/DDBJ whole genome shotgun (WGS) entry which is preliminary data.</text>
</comment>
<dbReference type="EMBL" id="PPSL01000001">
    <property type="protein sequence ID" value="PQJ12294.1"/>
    <property type="molecule type" value="Genomic_DNA"/>
</dbReference>
<sequence>MLRNISLSVRKIQGRKEIKKVLATFNKWQQEIAALKPATTIAKKLLIIRLDDIGDYLLFRNTLTAYRNAAQWQGYEITLLANQVWRSLYEFADKDATDKVIWVNKNDYFDKDDVRLGLWQSLRTEGFDTVICPARARPLLIDDACMLAANAPNNIASCNDMKYHEWNIVSDKLYTKLYPQKNMMVHEFLFNTQFAEQCTGIHLNIHRPEINTPTVNTGITGPYIVCFIGGSKKSHRWPAEGWIDLIQLAANDNKYTFVLAGGKGDKETADKIATATNAISLAGEISLPEVAGWMKGAAAIISNDTMSAHLAVACNRPTLIVANGDNFYKFCDYKSADIDQVDNAYPDLFLNQWKKKNYKPFKHYVAVTKDIATIPASRVYEALNKLVQ</sequence>
<dbReference type="AlphaFoldDB" id="A0A2S7T006"/>
<dbReference type="Gene3D" id="3.40.50.2000">
    <property type="entry name" value="Glycogen Phosphorylase B"/>
    <property type="match status" value="2"/>
</dbReference>
<accession>A0A2S7T006</accession>
<dbReference type="InterPro" id="IPR051199">
    <property type="entry name" value="LPS_LOS_Heptosyltrfase"/>
</dbReference>
<evidence type="ECO:0008006" key="5">
    <source>
        <dbReference type="Google" id="ProtNLM"/>
    </source>
</evidence>
<dbReference type="Proteomes" id="UP000239872">
    <property type="component" value="Unassembled WGS sequence"/>
</dbReference>
<dbReference type="RefSeq" id="WP_105037178.1">
    <property type="nucleotide sequence ID" value="NZ_PPSL01000001.1"/>
</dbReference>
<gene>
    <name evidence="3" type="ORF">CJD36_000615</name>
</gene>
<dbReference type="GO" id="GO:0005829">
    <property type="term" value="C:cytosol"/>
    <property type="evidence" value="ECO:0007669"/>
    <property type="project" value="TreeGrafter"/>
</dbReference>
<evidence type="ECO:0000256" key="2">
    <source>
        <dbReference type="ARBA" id="ARBA00022679"/>
    </source>
</evidence>
<keyword evidence="4" id="KW-1185">Reference proteome</keyword>
<dbReference type="GO" id="GO:0009244">
    <property type="term" value="P:lipopolysaccharide core region biosynthetic process"/>
    <property type="evidence" value="ECO:0007669"/>
    <property type="project" value="TreeGrafter"/>
</dbReference>
<dbReference type="PANTHER" id="PTHR30160">
    <property type="entry name" value="TETRAACYLDISACCHARIDE 4'-KINASE-RELATED"/>
    <property type="match status" value="1"/>
</dbReference>
<dbReference type="OrthoDB" id="9797795at2"/>
<evidence type="ECO:0000313" key="4">
    <source>
        <dbReference type="Proteomes" id="UP000239872"/>
    </source>
</evidence>
<dbReference type="PANTHER" id="PTHR30160:SF1">
    <property type="entry name" value="LIPOPOLYSACCHARIDE 1,2-N-ACETYLGLUCOSAMINETRANSFERASE-RELATED"/>
    <property type="match status" value="1"/>
</dbReference>
<evidence type="ECO:0000313" key="3">
    <source>
        <dbReference type="EMBL" id="PQJ12294.1"/>
    </source>
</evidence>
<dbReference type="SUPFAM" id="SSF53756">
    <property type="entry name" value="UDP-Glycosyltransferase/glycogen phosphorylase"/>
    <property type="match status" value="1"/>
</dbReference>
<reference evidence="3 4" key="1">
    <citation type="submission" date="2018-01" db="EMBL/GenBank/DDBJ databases">
        <title>A novel member of the phylum Bacteroidetes isolated from glacier ice.</title>
        <authorList>
            <person name="Liu Q."/>
            <person name="Xin Y.-H."/>
        </authorList>
    </citation>
    <scope>NUCLEOTIDE SEQUENCE [LARGE SCALE GENOMIC DNA]</scope>
    <source>
        <strain evidence="3 4">RB1R16</strain>
    </source>
</reference>
<organism evidence="3 4">
    <name type="scientific">Flavipsychrobacter stenotrophus</name>
    <dbReference type="NCBI Taxonomy" id="2077091"/>
    <lineage>
        <taxon>Bacteria</taxon>
        <taxon>Pseudomonadati</taxon>
        <taxon>Bacteroidota</taxon>
        <taxon>Chitinophagia</taxon>
        <taxon>Chitinophagales</taxon>
        <taxon>Chitinophagaceae</taxon>
        <taxon>Flavipsychrobacter</taxon>
    </lineage>
</organism>